<dbReference type="RefSeq" id="WP_276509382.1">
    <property type="nucleotide sequence ID" value="NZ_BJVQ01000078.1"/>
</dbReference>
<keyword evidence="4" id="KW-1185">Reference proteome</keyword>
<proteinExistence type="predicted"/>
<evidence type="ECO:0000313" key="3">
    <source>
        <dbReference type="EMBL" id="MBB5472546.1"/>
    </source>
</evidence>
<dbReference type="SUPFAM" id="SSF140931">
    <property type="entry name" value="Fic-like"/>
    <property type="match status" value="1"/>
</dbReference>
<feature type="domain" description="Fido" evidence="1">
    <location>
        <begin position="112"/>
        <end position="255"/>
    </location>
</feature>
<gene>
    <name evidence="2" type="ORF">CHO01_35190</name>
    <name evidence="3" type="ORF">HNR08_001282</name>
</gene>
<evidence type="ECO:0000313" key="4">
    <source>
        <dbReference type="Proteomes" id="UP000321723"/>
    </source>
</evidence>
<evidence type="ECO:0000259" key="1">
    <source>
        <dbReference type="PROSITE" id="PS51459"/>
    </source>
</evidence>
<reference evidence="2 4" key="1">
    <citation type="submission" date="2019-07" db="EMBL/GenBank/DDBJ databases">
        <title>Whole genome shotgun sequence of Cellulomonas hominis NBRC 16055.</title>
        <authorList>
            <person name="Hosoyama A."/>
            <person name="Uohara A."/>
            <person name="Ohji S."/>
            <person name="Ichikawa N."/>
        </authorList>
    </citation>
    <scope>NUCLEOTIDE SEQUENCE [LARGE SCALE GENOMIC DNA]</scope>
    <source>
        <strain evidence="2 4">NBRC 16055</strain>
    </source>
</reference>
<organism evidence="2 4">
    <name type="scientific">Cellulomonas hominis</name>
    <dbReference type="NCBI Taxonomy" id="156981"/>
    <lineage>
        <taxon>Bacteria</taxon>
        <taxon>Bacillati</taxon>
        <taxon>Actinomycetota</taxon>
        <taxon>Actinomycetes</taxon>
        <taxon>Micrococcales</taxon>
        <taxon>Cellulomonadaceae</taxon>
        <taxon>Cellulomonas</taxon>
    </lineage>
</organism>
<comment type="caution">
    <text evidence="2">The sequence shown here is derived from an EMBL/GenBank/DDBJ whole genome shotgun (WGS) entry which is preliminary data.</text>
</comment>
<accession>A0A511FGR5</accession>
<protein>
    <recommendedName>
        <fullName evidence="1">Fido domain-containing protein</fullName>
    </recommendedName>
</protein>
<evidence type="ECO:0000313" key="2">
    <source>
        <dbReference type="EMBL" id="GEL48403.1"/>
    </source>
</evidence>
<name>A0A511FGR5_9CELL</name>
<dbReference type="EMBL" id="BJVQ01000078">
    <property type="protein sequence ID" value="GEL48403.1"/>
    <property type="molecule type" value="Genomic_DNA"/>
</dbReference>
<dbReference type="PROSITE" id="PS51459">
    <property type="entry name" value="FIDO"/>
    <property type="match status" value="1"/>
</dbReference>
<sequence>MTADPLAPLLDLPGVGDAVDRARAACEELRWHEAFRRRWREVRAEADLRAARASAAADGARVPLDALRAVATGSPAPGGADADLAAGALRATVLAGRWRPDLGARSAPALPPLGQVLARLHTAAAAGRTPDEDLGRVRGAGVAPGDLGGLGPAPGGAEAAARLALLTRTVEATRAPALLVAAVVHGEVLALRPFVAGNGVVARAAARLLLAARGLDPTGAVLPEAAWAAALPPYLAGAARFATGTPDGVAAWVAGYADAVVAGAGEARAVADAVLAGRLTPAG</sequence>
<dbReference type="Gene3D" id="1.10.3290.10">
    <property type="entry name" value="Fido-like domain"/>
    <property type="match status" value="1"/>
</dbReference>
<dbReference type="AlphaFoldDB" id="A0A511FGR5"/>
<dbReference type="InterPro" id="IPR036597">
    <property type="entry name" value="Fido-like_dom_sf"/>
</dbReference>
<evidence type="ECO:0000313" key="5">
    <source>
        <dbReference type="Proteomes" id="UP000564629"/>
    </source>
</evidence>
<reference evidence="3 5" key="2">
    <citation type="submission" date="2020-08" db="EMBL/GenBank/DDBJ databases">
        <title>Sequencing the genomes of 1000 actinobacteria strains.</title>
        <authorList>
            <person name="Klenk H.-P."/>
        </authorList>
    </citation>
    <scope>NUCLEOTIDE SEQUENCE [LARGE SCALE GENOMIC DNA]</scope>
    <source>
        <strain evidence="3 5">DSM 9581</strain>
    </source>
</reference>
<dbReference type="InterPro" id="IPR003812">
    <property type="entry name" value="Fido"/>
</dbReference>
<dbReference type="Pfam" id="PF02661">
    <property type="entry name" value="Fic"/>
    <property type="match status" value="1"/>
</dbReference>
<dbReference type="Proteomes" id="UP000321723">
    <property type="component" value="Unassembled WGS sequence"/>
</dbReference>
<dbReference type="EMBL" id="JACHDN010000001">
    <property type="protein sequence ID" value="MBB5472546.1"/>
    <property type="molecule type" value="Genomic_DNA"/>
</dbReference>
<dbReference type="Proteomes" id="UP000564629">
    <property type="component" value="Unassembled WGS sequence"/>
</dbReference>